<dbReference type="EMBL" id="NHOO01000006">
    <property type="protein sequence ID" value="OVE48659.1"/>
    <property type="molecule type" value="Genomic_DNA"/>
</dbReference>
<keyword evidence="5" id="KW-1185">Reference proteome</keyword>
<dbReference type="AlphaFoldDB" id="A0A202BB46"/>
<feature type="signal peptide" evidence="3">
    <location>
        <begin position="1"/>
        <end position="20"/>
    </location>
</feature>
<dbReference type="RefSeq" id="WP_087697718.1">
    <property type="nucleotide sequence ID" value="NZ_NHOO01000006.1"/>
</dbReference>
<comment type="caution">
    <text evidence="4">The sequence shown here is derived from an EMBL/GenBank/DDBJ whole genome shotgun (WGS) entry which is preliminary data.</text>
</comment>
<evidence type="ECO:0000256" key="2">
    <source>
        <dbReference type="RuleBase" id="RU004328"/>
    </source>
</evidence>
<sequence length="244" mass="26875">MYARIRLVLVVLITALPAMAGNLKVVRNGDFSYYTLTLAWQPGFCKLSQACQAPQNPAAAIALLGLWPSLPVSLQEQGVKDQDWRSKGCLYFSHSVDDPQLSDEVRVNLLKVMPRLIDDDLISSEFIKHAQCFGFQGDEYFSKALKLRHFVVSSPFGAYLEGKKGQVVDQEAVRQAFIHAFGAASSSALSLRCQRDAQQHSLLTSLEIRISAQKISAFPAEASLWGAVKIDVADSCDGQIWIPS</sequence>
<dbReference type="GO" id="GO:0003723">
    <property type="term" value="F:RNA binding"/>
    <property type="evidence" value="ECO:0007669"/>
    <property type="project" value="InterPro"/>
</dbReference>
<reference evidence="4 5" key="1">
    <citation type="submission" date="2017-05" db="EMBL/GenBank/DDBJ databases">
        <title>Chromobacterium violaceum GHPS1 isolated from Hydrocarbon polluted soil in French Guiana display an awesome secondary metabolite arsenal and a battery of drug and heavy-metal-resistance and detoxification of xenobiotics proteins.</title>
        <authorList>
            <person name="Belbahri L."/>
        </authorList>
    </citation>
    <scope>NUCLEOTIDE SEQUENCE [LARGE SCALE GENOMIC DNA]</scope>
    <source>
        <strain evidence="4 5">GHPS1</strain>
    </source>
</reference>
<dbReference type="InterPro" id="IPR039378">
    <property type="entry name" value="RNase_T2_prok"/>
</dbReference>
<keyword evidence="3" id="KW-0732">Signal</keyword>
<comment type="similarity">
    <text evidence="1 2">Belongs to the RNase T2 family.</text>
</comment>
<evidence type="ECO:0000313" key="5">
    <source>
        <dbReference type="Proteomes" id="UP000196342"/>
    </source>
</evidence>
<feature type="chain" id="PRO_5012239300" evidence="3">
    <location>
        <begin position="21"/>
        <end position="244"/>
    </location>
</feature>
<dbReference type="SUPFAM" id="SSF55895">
    <property type="entry name" value="Ribonuclease Rh-like"/>
    <property type="match status" value="1"/>
</dbReference>
<dbReference type="GO" id="GO:0006401">
    <property type="term" value="P:RNA catabolic process"/>
    <property type="evidence" value="ECO:0007669"/>
    <property type="project" value="TreeGrafter"/>
</dbReference>
<proteinExistence type="inferred from homology"/>
<dbReference type="InterPro" id="IPR001568">
    <property type="entry name" value="RNase_T2-like"/>
</dbReference>
<gene>
    <name evidence="4" type="ORF">CBW21_08860</name>
</gene>
<dbReference type="CDD" id="cd01062">
    <property type="entry name" value="RNase_T2_prok"/>
    <property type="match status" value="1"/>
</dbReference>
<dbReference type="PANTHER" id="PTHR11240:SF22">
    <property type="entry name" value="RIBONUCLEASE T2"/>
    <property type="match status" value="1"/>
</dbReference>
<evidence type="ECO:0000256" key="1">
    <source>
        <dbReference type="ARBA" id="ARBA00007469"/>
    </source>
</evidence>
<dbReference type="PANTHER" id="PTHR11240">
    <property type="entry name" value="RIBONUCLEASE T2"/>
    <property type="match status" value="1"/>
</dbReference>
<dbReference type="GO" id="GO:0033897">
    <property type="term" value="F:ribonuclease T2 activity"/>
    <property type="evidence" value="ECO:0007669"/>
    <property type="project" value="InterPro"/>
</dbReference>
<organism evidence="4 5">
    <name type="scientific">Chromobacterium violaceum</name>
    <dbReference type="NCBI Taxonomy" id="536"/>
    <lineage>
        <taxon>Bacteria</taxon>
        <taxon>Pseudomonadati</taxon>
        <taxon>Pseudomonadota</taxon>
        <taxon>Betaproteobacteria</taxon>
        <taxon>Neisseriales</taxon>
        <taxon>Chromobacteriaceae</taxon>
        <taxon>Chromobacterium</taxon>
    </lineage>
</organism>
<name>A0A202BB46_CHRVL</name>
<accession>A0A202BB46</accession>
<dbReference type="InterPro" id="IPR036430">
    <property type="entry name" value="RNase_T2-like_sf"/>
</dbReference>
<evidence type="ECO:0000256" key="3">
    <source>
        <dbReference type="SAM" id="SignalP"/>
    </source>
</evidence>
<dbReference type="Proteomes" id="UP000196342">
    <property type="component" value="Unassembled WGS sequence"/>
</dbReference>
<protein>
    <submittedName>
        <fullName evidence="4">Uncharacterized protein</fullName>
    </submittedName>
</protein>
<dbReference type="Pfam" id="PF00445">
    <property type="entry name" value="Ribonuclease_T2"/>
    <property type="match status" value="1"/>
</dbReference>
<dbReference type="Gene3D" id="3.90.730.10">
    <property type="entry name" value="Ribonuclease T2-like"/>
    <property type="match status" value="1"/>
</dbReference>
<evidence type="ECO:0000313" key="4">
    <source>
        <dbReference type="EMBL" id="OVE48659.1"/>
    </source>
</evidence>